<keyword evidence="3" id="KW-0808">Transferase</keyword>
<name>A0A812WDR9_SYMPI</name>
<dbReference type="EMBL" id="CAJNIZ010043804">
    <property type="protein sequence ID" value="CAE7669306.1"/>
    <property type="molecule type" value="Genomic_DNA"/>
</dbReference>
<dbReference type="AlphaFoldDB" id="A0A812WDR9"/>
<reference evidence="5" key="1">
    <citation type="submission" date="2021-02" db="EMBL/GenBank/DDBJ databases">
        <authorList>
            <person name="Dougan E. K."/>
            <person name="Rhodes N."/>
            <person name="Thang M."/>
            <person name="Chan C."/>
        </authorList>
    </citation>
    <scope>NUCLEOTIDE SEQUENCE</scope>
</reference>
<evidence type="ECO:0000256" key="1">
    <source>
        <dbReference type="ARBA" id="ARBA00006351"/>
    </source>
</evidence>
<keyword evidence="4" id="KW-0479">Metal-binding</keyword>
<dbReference type="InterPro" id="IPR029044">
    <property type="entry name" value="Nucleotide-diphossugar_trans"/>
</dbReference>
<sequence>MSAAKPHELFIHVMAQSKHLERLRHELDIKSTHRTTSAAEVIKLHEIPLRILEADRGKVSSTIRQERGELDDPEVYARIYMDRILPQIDVAIWLDADTIVQKDVGELQARLQKSGKTIGFVYRSTKMYPDFLTGKCTQMLDVPWSKLKNLPAYNTGVFAVNLRRWAATNAASRVEKLVRLQNDCPGGLWKGGSQPPLTLAFQLHAHDEANDYILFEKEWNALGLGLDEKKSKKDLAEMHILHWNGMRKPWKSNGYNKAIWEPYYDRYAHL</sequence>
<comment type="caution">
    <text evidence="5">The sequence shown here is derived from an EMBL/GenBank/DDBJ whole genome shotgun (WGS) entry which is preliminary data.</text>
</comment>
<comment type="similarity">
    <text evidence="1">Belongs to the glycosyltransferase 8 family.</text>
</comment>
<dbReference type="PANTHER" id="PTHR13778">
    <property type="entry name" value="GLYCOSYLTRANSFERASE 8 DOMAIN-CONTAINING PROTEIN"/>
    <property type="match status" value="1"/>
</dbReference>
<evidence type="ECO:0000256" key="4">
    <source>
        <dbReference type="ARBA" id="ARBA00022723"/>
    </source>
</evidence>
<dbReference type="Gene3D" id="3.90.550.10">
    <property type="entry name" value="Spore Coat Polysaccharide Biosynthesis Protein SpsA, Chain A"/>
    <property type="match status" value="1"/>
</dbReference>
<accession>A0A812WDR9</accession>
<keyword evidence="2" id="KW-0328">Glycosyltransferase</keyword>
<dbReference type="Pfam" id="PF01501">
    <property type="entry name" value="Glyco_transf_8"/>
    <property type="match status" value="1"/>
</dbReference>
<dbReference type="InterPro" id="IPR050748">
    <property type="entry name" value="Glycosyltrans_8_dom-fam"/>
</dbReference>
<dbReference type="OrthoDB" id="411524at2759"/>
<dbReference type="GO" id="GO:0016757">
    <property type="term" value="F:glycosyltransferase activity"/>
    <property type="evidence" value="ECO:0007669"/>
    <property type="project" value="UniProtKB-KW"/>
</dbReference>
<evidence type="ECO:0000313" key="5">
    <source>
        <dbReference type="EMBL" id="CAE7669306.1"/>
    </source>
</evidence>
<evidence type="ECO:0000256" key="2">
    <source>
        <dbReference type="ARBA" id="ARBA00022676"/>
    </source>
</evidence>
<dbReference type="InterPro" id="IPR002495">
    <property type="entry name" value="Glyco_trans_8"/>
</dbReference>
<keyword evidence="6" id="KW-1185">Reference proteome</keyword>
<dbReference type="Proteomes" id="UP000649617">
    <property type="component" value="Unassembled WGS sequence"/>
</dbReference>
<protein>
    <submittedName>
        <fullName evidence="5">GATL6 protein</fullName>
    </submittedName>
</protein>
<gene>
    <name evidence="5" type="primary">GATL6</name>
    <name evidence="5" type="ORF">SPIL2461_LOCUS18414</name>
</gene>
<dbReference type="GO" id="GO:0046872">
    <property type="term" value="F:metal ion binding"/>
    <property type="evidence" value="ECO:0007669"/>
    <property type="project" value="UniProtKB-KW"/>
</dbReference>
<dbReference type="GO" id="GO:0005794">
    <property type="term" value="C:Golgi apparatus"/>
    <property type="evidence" value="ECO:0007669"/>
    <property type="project" value="TreeGrafter"/>
</dbReference>
<proteinExistence type="inferred from homology"/>
<organism evidence="5 6">
    <name type="scientific">Symbiodinium pilosum</name>
    <name type="common">Dinoflagellate</name>
    <dbReference type="NCBI Taxonomy" id="2952"/>
    <lineage>
        <taxon>Eukaryota</taxon>
        <taxon>Sar</taxon>
        <taxon>Alveolata</taxon>
        <taxon>Dinophyceae</taxon>
        <taxon>Suessiales</taxon>
        <taxon>Symbiodiniaceae</taxon>
        <taxon>Symbiodinium</taxon>
    </lineage>
</organism>
<evidence type="ECO:0000256" key="3">
    <source>
        <dbReference type="ARBA" id="ARBA00022679"/>
    </source>
</evidence>
<dbReference type="PANTHER" id="PTHR13778:SF47">
    <property type="entry name" value="LIPOPOLYSACCHARIDE 1,3-GALACTOSYLTRANSFERASE"/>
    <property type="match status" value="1"/>
</dbReference>
<evidence type="ECO:0000313" key="6">
    <source>
        <dbReference type="Proteomes" id="UP000649617"/>
    </source>
</evidence>
<dbReference type="SUPFAM" id="SSF53448">
    <property type="entry name" value="Nucleotide-diphospho-sugar transferases"/>
    <property type="match status" value="1"/>
</dbReference>